<protein>
    <recommendedName>
        <fullName evidence="10">Succinate dehydrogenase cytochrome b-556 subunit</fullName>
    </recommendedName>
</protein>
<dbReference type="SUPFAM" id="SSF81343">
    <property type="entry name" value="Fumarate reductase respiratory complex transmembrane subunits"/>
    <property type="match status" value="1"/>
</dbReference>
<dbReference type="InterPro" id="IPR018495">
    <property type="entry name" value="Succ_DH_cyt_bsu_CS"/>
</dbReference>
<dbReference type="InterPro" id="IPR014314">
    <property type="entry name" value="Succ_DH_cytb556"/>
</dbReference>
<keyword evidence="2" id="KW-0349">Heme</keyword>
<evidence type="ECO:0008006" key="10">
    <source>
        <dbReference type="Google" id="ProtNLM"/>
    </source>
</evidence>
<accession>A0A3B0Z9X4</accession>
<evidence type="ECO:0000256" key="2">
    <source>
        <dbReference type="ARBA" id="ARBA00022617"/>
    </source>
</evidence>
<organism evidence="9">
    <name type="scientific">hydrothermal vent metagenome</name>
    <dbReference type="NCBI Taxonomy" id="652676"/>
    <lineage>
        <taxon>unclassified sequences</taxon>
        <taxon>metagenomes</taxon>
        <taxon>ecological metagenomes</taxon>
    </lineage>
</organism>
<dbReference type="Pfam" id="PF01127">
    <property type="entry name" value="Sdh_cyt"/>
    <property type="match status" value="1"/>
</dbReference>
<evidence type="ECO:0000256" key="7">
    <source>
        <dbReference type="ARBA" id="ARBA00023136"/>
    </source>
</evidence>
<feature type="transmembrane region" description="Helical" evidence="8">
    <location>
        <begin position="107"/>
        <end position="125"/>
    </location>
</feature>
<evidence type="ECO:0000256" key="5">
    <source>
        <dbReference type="ARBA" id="ARBA00022989"/>
    </source>
</evidence>
<name>A0A3B0Z9X4_9ZZZZ</name>
<comment type="subcellular location">
    <subcellularLocation>
        <location evidence="1">Membrane</location>
        <topology evidence="1">Multi-pass membrane protein</topology>
    </subcellularLocation>
</comment>
<dbReference type="InterPro" id="IPR034804">
    <property type="entry name" value="SQR/QFR_C/D"/>
</dbReference>
<dbReference type="CDD" id="cd03499">
    <property type="entry name" value="SQR_TypeC_SdhC"/>
    <property type="match status" value="1"/>
</dbReference>
<dbReference type="PANTHER" id="PTHR10978">
    <property type="entry name" value="SUCCINATE DEHYDROGENASE CYTOCHROME B560 SUBUNIT"/>
    <property type="match status" value="1"/>
</dbReference>
<evidence type="ECO:0000256" key="4">
    <source>
        <dbReference type="ARBA" id="ARBA00022723"/>
    </source>
</evidence>
<dbReference type="GO" id="GO:0009055">
    <property type="term" value="F:electron transfer activity"/>
    <property type="evidence" value="ECO:0007669"/>
    <property type="project" value="InterPro"/>
</dbReference>
<evidence type="ECO:0000313" key="9">
    <source>
        <dbReference type="EMBL" id="VAW90205.1"/>
    </source>
</evidence>
<gene>
    <name evidence="9" type="ORF">MNBD_GAMMA18-2493</name>
</gene>
<keyword evidence="7 8" id="KW-0472">Membrane</keyword>
<evidence type="ECO:0000256" key="8">
    <source>
        <dbReference type="SAM" id="Phobius"/>
    </source>
</evidence>
<proteinExistence type="predicted"/>
<dbReference type="EMBL" id="UOFP01000315">
    <property type="protein sequence ID" value="VAW90205.1"/>
    <property type="molecule type" value="Genomic_DNA"/>
</dbReference>
<dbReference type="GO" id="GO:0005886">
    <property type="term" value="C:plasma membrane"/>
    <property type="evidence" value="ECO:0007669"/>
    <property type="project" value="TreeGrafter"/>
</dbReference>
<dbReference type="Gene3D" id="1.20.1300.10">
    <property type="entry name" value="Fumarate reductase/succinate dehydrogenase, transmembrane subunit"/>
    <property type="match status" value="1"/>
</dbReference>
<dbReference type="PIRSF" id="PIRSF000178">
    <property type="entry name" value="SDH_cyt_b560"/>
    <property type="match status" value="1"/>
</dbReference>
<reference evidence="9" key="1">
    <citation type="submission" date="2018-06" db="EMBL/GenBank/DDBJ databases">
        <authorList>
            <person name="Zhirakovskaya E."/>
        </authorList>
    </citation>
    <scope>NUCLEOTIDE SEQUENCE</scope>
</reference>
<dbReference type="InterPro" id="IPR000701">
    <property type="entry name" value="SuccDH_FuR_B_TM-su"/>
</dbReference>
<keyword evidence="5 8" id="KW-1133">Transmembrane helix</keyword>
<keyword evidence="6" id="KW-0408">Iron</keyword>
<dbReference type="PANTHER" id="PTHR10978:SF5">
    <property type="entry name" value="SUCCINATE DEHYDROGENASE CYTOCHROME B560 SUBUNIT, MITOCHONDRIAL"/>
    <property type="match status" value="1"/>
</dbReference>
<dbReference type="NCBIfam" id="TIGR02970">
    <property type="entry name" value="succ_dehyd_cytB"/>
    <property type="match status" value="1"/>
</dbReference>
<sequence>MNKNQRPVFLNLTKIRLPVTGIVSIFHRLSGLLLAFCIPLLIYLFDLSLRSPQGFAEVQQLLQSPLLKLVLTAGAWALSHHLIAGVRFLLIDIDIGILKASARRSAWITHALTVLILSIAIMVIWL</sequence>
<keyword evidence="3 8" id="KW-0812">Transmembrane</keyword>
<keyword evidence="4" id="KW-0479">Metal-binding</keyword>
<feature type="transmembrane region" description="Helical" evidence="8">
    <location>
        <begin position="65"/>
        <end position="86"/>
    </location>
</feature>
<evidence type="ECO:0000256" key="6">
    <source>
        <dbReference type="ARBA" id="ARBA00023004"/>
    </source>
</evidence>
<dbReference type="PROSITE" id="PS01000">
    <property type="entry name" value="SDH_CYT_1"/>
    <property type="match status" value="1"/>
</dbReference>
<feature type="transmembrane region" description="Helical" evidence="8">
    <location>
        <begin position="21"/>
        <end position="45"/>
    </location>
</feature>
<dbReference type="AlphaFoldDB" id="A0A3B0Z9X4"/>
<evidence type="ECO:0000256" key="3">
    <source>
        <dbReference type="ARBA" id="ARBA00022692"/>
    </source>
</evidence>
<evidence type="ECO:0000256" key="1">
    <source>
        <dbReference type="ARBA" id="ARBA00004141"/>
    </source>
</evidence>
<dbReference type="GO" id="GO:0006099">
    <property type="term" value="P:tricarboxylic acid cycle"/>
    <property type="evidence" value="ECO:0007669"/>
    <property type="project" value="InterPro"/>
</dbReference>
<dbReference type="GO" id="GO:0046872">
    <property type="term" value="F:metal ion binding"/>
    <property type="evidence" value="ECO:0007669"/>
    <property type="project" value="UniProtKB-KW"/>
</dbReference>